<dbReference type="InterPro" id="IPR008258">
    <property type="entry name" value="Transglycosylase_SLT_dom_1"/>
</dbReference>
<evidence type="ECO:0000259" key="2">
    <source>
        <dbReference type="PROSITE" id="PS51782"/>
    </source>
</evidence>
<dbReference type="PATRIC" id="fig|1298593.3.peg.1771"/>
<dbReference type="GO" id="GO:0000270">
    <property type="term" value="P:peptidoglycan metabolic process"/>
    <property type="evidence" value="ECO:0007669"/>
    <property type="project" value="InterPro"/>
</dbReference>
<dbReference type="eggNOG" id="COG0741">
    <property type="taxonomic scope" value="Bacteria"/>
</dbReference>
<feature type="domain" description="LysM" evidence="2">
    <location>
        <begin position="394"/>
        <end position="437"/>
    </location>
</feature>
<dbReference type="SUPFAM" id="SSF54106">
    <property type="entry name" value="LysM domain"/>
    <property type="match status" value="3"/>
</dbReference>
<dbReference type="CDD" id="cd00118">
    <property type="entry name" value="LysM"/>
    <property type="match status" value="3"/>
</dbReference>
<dbReference type="InterPro" id="IPR018392">
    <property type="entry name" value="LysM"/>
</dbReference>
<dbReference type="SMART" id="SM00257">
    <property type="entry name" value="LysM"/>
    <property type="match status" value="3"/>
</dbReference>
<organism evidence="3 4">
    <name type="scientific">Thalassolituus oleivorans MIL-1</name>
    <dbReference type="NCBI Taxonomy" id="1298593"/>
    <lineage>
        <taxon>Bacteria</taxon>
        <taxon>Pseudomonadati</taxon>
        <taxon>Pseudomonadota</taxon>
        <taxon>Gammaproteobacteria</taxon>
        <taxon>Oceanospirillales</taxon>
        <taxon>Oceanospirillaceae</taxon>
        <taxon>Thalassolituus</taxon>
    </lineage>
</organism>
<dbReference type="InterPro" id="IPR023346">
    <property type="entry name" value="Lysozyme-like_dom_sf"/>
</dbReference>
<dbReference type="InterPro" id="IPR000189">
    <property type="entry name" value="Transglyc_AS"/>
</dbReference>
<dbReference type="Gene3D" id="3.10.350.10">
    <property type="entry name" value="LysM domain"/>
    <property type="match status" value="3"/>
</dbReference>
<comment type="similarity">
    <text evidence="1">Belongs to the transglycosylase Slt family.</text>
</comment>
<sequence length="582" mass="66641">MPVKLTNPIGYPSALKRQQALSIVSLQPRLLCFDFYTITVSHLAPFTLLAVRSELRLTEPKLHCNHMKHISLWLFALIFAGCSTTQPVTLAPIVDSETVQELEVLDQWQADQTAKTEYENIWERVIASYKLDTELDNDRITAQLNWYRSHPSYIDRVADRGVRYLYFIAEQIEAREVPGELALLPVVESAFDPFAYSHGRASGVWQFIPSTGRDFGLQQDWWHDGRRDIRAATEAALSYLDALQQQFDGDWLLALASYNSGAGTVRKAIRKNREKGLPTDFWSLDLPRETQAYVPKLIALAKLIKYPERYGLTLTPIEDKPYFAVVNTGGQIDLSQVAELADTDLDEVYKLNPGFNRWATRPTGPHEVLIPVEKQELFEQRLTELPSSERVRWQRYQVKNGDSLNTIARHYSTTPDALQQANELRSNTIFAGQQLLIPSAFKSQDTYSHSLSQRMERIKNLRKPKNSNQRIEYNVQSGDSFWEIARNHDVTVSQLASWNGLAPKDPLRVGQKLVIWSAQKASSKREVIRKINYRVRNGDSLAGISQKFKVSMADLKRWNSNEVRKKYIQPGQKLTLYVDVTR</sequence>
<reference evidence="3 4" key="1">
    <citation type="journal article" date="2013" name="Genome Announc.">
        <title>Genome Sequence of Thalassolituus oleivorans MIL-1 (DSM 14913T).</title>
        <authorList>
            <person name="Golyshin P.N."/>
            <person name="Werner J."/>
            <person name="Chernikova T.N."/>
            <person name="Tran H."/>
            <person name="Ferrer M."/>
            <person name="Yakimov M.M."/>
            <person name="Teeling H."/>
            <person name="Golyshina O.V."/>
        </authorList>
    </citation>
    <scope>NUCLEOTIDE SEQUENCE [LARGE SCALE GENOMIC DNA]</scope>
    <source>
        <strain evidence="3 4">MIL-1</strain>
    </source>
</reference>
<proteinExistence type="inferred from homology"/>
<dbReference type="SUPFAM" id="SSF53955">
    <property type="entry name" value="Lysozyme-like"/>
    <property type="match status" value="1"/>
</dbReference>
<evidence type="ECO:0000256" key="1">
    <source>
        <dbReference type="ARBA" id="ARBA00007734"/>
    </source>
</evidence>
<dbReference type="Proteomes" id="UP000011866">
    <property type="component" value="Chromosome"/>
</dbReference>
<dbReference type="EMBL" id="HF680312">
    <property type="protein sequence ID" value="CCU72265.1"/>
    <property type="molecule type" value="Genomic_DNA"/>
</dbReference>
<dbReference type="Pfam" id="PF01464">
    <property type="entry name" value="SLT"/>
    <property type="match status" value="1"/>
</dbReference>
<dbReference type="PANTHER" id="PTHR33734:SF22">
    <property type="entry name" value="MEMBRANE-BOUND LYTIC MUREIN TRANSGLYCOSYLASE D"/>
    <property type="match status" value="1"/>
</dbReference>
<dbReference type="GO" id="GO:0016020">
    <property type="term" value="C:membrane"/>
    <property type="evidence" value="ECO:0007669"/>
    <property type="project" value="InterPro"/>
</dbReference>
<dbReference type="AlphaFoldDB" id="M5DQQ2"/>
<dbReference type="KEGG" id="tol:TOL_1845"/>
<evidence type="ECO:0000313" key="4">
    <source>
        <dbReference type="Proteomes" id="UP000011866"/>
    </source>
</evidence>
<dbReference type="Pfam" id="PF01476">
    <property type="entry name" value="LysM"/>
    <property type="match status" value="3"/>
</dbReference>
<dbReference type="PROSITE" id="PS00922">
    <property type="entry name" value="TRANSGLYCOSYLASE"/>
    <property type="match status" value="1"/>
</dbReference>
<evidence type="ECO:0000313" key="3">
    <source>
        <dbReference type="EMBL" id="CCU72265.1"/>
    </source>
</evidence>
<name>M5DQQ2_9GAMM</name>
<feature type="domain" description="LysM" evidence="2">
    <location>
        <begin position="531"/>
        <end position="576"/>
    </location>
</feature>
<protein>
    <submittedName>
        <fullName evidence="3">Lytic murein transglycosylase</fullName>
    </submittedName>
</protein>
<keyword evidence="4" id="KW-1185">Reference proteome</keyword>
<gene>
    <name evidence="3" type="ORF">TOL_1845</name>
</gene>
<dbReference type="CDD" id="cd16894">
    <property type="entry name" value="MltD-like"/>
    <property type="match status" value="1"/>
</dbReference>
<feature type="domain" description="LysM" evidence="2">
    <location>
        <begin position="471"/>
        <end position="515"/>
    </location>
</feature>
<dbReference type="InterPro" id="IPR036779">
    <property type="entry name" value="LysM_dom_sf"/>
</dbReference>
<dbReference type="PROSITE" id="PS51782">
    <property type="entry name" value="LYSM"/>
    <property type="match status" value="3"/>
</dbReference>
<dbReference type="PANTHER" id="PTHR33734">
    <property type="entry name" value="LYSM DOMAIN-CONTAINING GPI-ANCHORED PROTEIN 2"/>
    <property type="match status" value="1"/>
</dbReference>
<dbReference type="STRING" id="187493.CN03_09080"/>
<accession>M5DQQ2</accession>
<dbReference type="eggNOG" id="COG1388">
    <property type="taxonomic scope" value="Bacteria"/>
</dbReference>
<dbReference type="Gene3D" id="1.10.530.10">
    <property type="match status" value="1"/>
</dbReference>
<dbReference type="HOGENOM" id="CLU_009520_1_4_6"/>
<dbReference type="GO" id="GO:0008932">
    <property type="term" value="F:lytic endotransglycosylase activity"/>
    <property type="evidence" value="ECO:0007669"/>
    <property type="project" value="TreeGrafter"/>
</dbReference>